<evidence type="ECO:0000313" key="1">
    <source>
        <dbReference type="EMBL" id="MCB5495518.1"/>
    </source>
</evidence>
<dbReference type="RefSeq" id="WP_226973415.1">
    <property type="nucleotide sequence ID" value="NZ_JAAIMT010000048.1"/>
</dbReference>
<proteinExistence type="predicted"/>
<name>A0AAJ1B267_MEDGN</name>
<reference evidence="1" key="1">
    <citation type="submission" date="2021-10" db="EMBL/GenBank/DDBJ databases">
        <title>Collection of gut derived symbiotic bacterial strains cultured from healthy donors.</title>
        <authorList>
            <person name="Lin H."/>
            <person name="Littmann E."/>
            <person name="Claire K."/>
            <person name="Pamer E."/>
        </authorList>
    </citation>
    <scope>NUCLEOTIDE SEQUENCE</scope>
    <source>
        <strain evidence="1">MSK.23.4</strain>
    </source>
</reference>
<comment type="caution">
    <text evidence="1">The sequence shown here is derived from an EMBL/GenBank/DDBJ whole genome shotgun (WGS) entry which is preliminary data.</text>
</comment>
<evidence type="ECO:0000313" key="2">
    <source>
        <dbReference type="Proteomes" id="UP001297422"/>
    </source>
</evidence>
<protein>
    <submittedName>
        <fullName evidence="1">Uncharacterized protein</fullName>
    </submittedName>
</protein>
<organism evidence="1 2">
    <name type="scientific">Mediterraneibacter gnavus</name>
    <name type="common">Ruminococcus gnavus</name>
    <dbReference type="NCBI Taxonomy" id="33038"/>
    <lineage>
        <taxon>Bacteria</taxon>
        <taxon>Bacillati</taxon>
        <taxon>Bacillota</taxon>
        <taxon>Clostridia</taxon>
        <taxon>Lachnospirales</taxon>
        <taxon>Lachnospiraceae</taxon>
        <taxon>Mediterraneibacter</taxon>
    </lineage>
</organism>
<dbReference type="EMBL" id="JAJBNC010000044">
    <property type="protein sequence ID" value="MCB5495518.1"/>
    <property type="molecule type" value="Genomic_DNA"/>
</dbReference>
<gene>
    <name evidence="1" type="ORF">LIQ10_17560</name>
</gene>
<dbReference type="Proteomes" id="UP001297422">
    <property type="component" value="Unassembled WGS sequence"/>
</dbReference>
<dbReference type="AlphaFoldDB" id="A0AAJ1B267"/>
<accession>A0AAJ1B267</accession>
<sequence length="22" mass="2291">MATTSISQCCTGVIYQPSVDAD</sequence>